<dbReference type="EMBL" id="CAKASE010000083">
    <property type="protein sequence ID" value="CAG9585626.1"/>
    <property type="molecule type" value="Genomic_DNA"/>
</dbReference>
<dbReference type="InterPro" id="IPR028073">
    <property type="entry name" value="PHTB1_N_dom"/>
</dbReference>
<comment type="caution">
    <text evidence="5">The sequence shown here is derived from an EMBL/GenBank/DDBJ whole genome shotgun (WGS) entry which is preliminary data.</text>
</comment>
<dbReference type="Pfam" id="PF23338">
    <property type="entry name" value="PTHB1_hp"/>
    <property type="match status" value="1"/>
</dbReference>
<dbReference type="GO" id="GO:0060271">
    <property type="term" value="P:cilium assembly"/>
    <property type="evidence" value="ECO:0007669"/>
    <property type="project" value="TreeGrafter"/>
</dbReference>
<gene>
    <name evidence="5" type="ORF">DCHRY22_LOCUS16001</name>
</gene>
<keyword evidence="6" id="KW-1185">Reference proteome</keyword>
<evidence type="ECO:0000259" key="3">
    <source>
        <dbReference type="Pfam" id="PF23337"/>
    </source>
</evidence>
<feature type="domain" description="PTHB1 N-terminal" evidence="2">
    <location>
        <begin position="1"/>
        <end position="60"/>
    </location>
</feature>
<dbReference type="AlphaFoldDB" id="A0A8J2R8T7"/>
<protein>
    <submittedName>
        <fullName evidence="5">(African queen) hypothetical protein</fullName>
    </submittedName>
</protein>
<feature type="domain" description="PTHB1 hairpin" evidence="4">
    <location>
        <begin position="337"/>
        <end position="434"/>
    </location>
</feature>
<dbReference type="PANTHER" id="PTHR20991">
    <property type="entry name" value="PARATHYROID HORMONE-RESPONSIVE B1 GENE"/>
    <property type="match status" value="1"/>
</dbReference>
<dbReference type="GO" id="GO:0016020">
    <property type="term" value="C:membrane"/>
    <property type="evidence" value="ECO:0007669"/>
    <property type="project" value="TreeGrafter"/>
</dbReference>
<proteinExistence type="predicted"/>
<sequence>MVTSEDSKLNIYEDTKLLWSCDLNHKAISISRCFLNSLSGGIVTLSEDGTVIVSYLGTEPDLNSNANPITETIDPGEVQLQIDEVEKSLQKVLDAKEEIEETYADLERVITSKITIGKPIKTSTDYTMEPVTVCPVFVTITTKEPKLIQSIQVTYDCTAPFVSSETTVCLENINGTEIIETFIHLLGSLNVTRTSIMIILTIIDATGKIRTIEKTAFVPLTLFCSFVEPVLDHDFKLPIKLNRSEITFKDIVNDFTEEELGTDFLSENIISFVYHNSDKTVTLKISDGICSIEANTFSEIVPIVEYFIQNLNHRVDRKVIDFQIFCDFDGEIIRQIMQTFLKSIEGHVKERIILKSLQEELNVLQRQFTVIQKRLLVQYGSHPPGNCDSLEFLMKDTYERIKTVSNNILESKEYVLRASGSVRGAGYLLMNILRDAIPDNSNEWEEAVFQGSSYILNKILQKSDKDKEKLAPLTDQDILSKTNVKKLLKQLRLILEKVFSEIKDITDLGSDTRVQEFVEVI</sequence>
<feature type="domain" description="PTHB1 platform" evidence="3">
    <location>
        <begin position="219"/>
        <end position="322"/>
    </location>
</feature>
<dbReference type="InterPro" id="IPR055363">
    <property type="entry name" value="PTHB1_hp_dom"/>
</dbReference>
<dbReference type="PANTHER" id="PTHR20991:SF0">
    <property type="entry name" value="PROTEIN PTHB1"/>
    <property type="match status" value="1"/>
</dbReference>
<dbReference type="Pfam" id="PF14727">
    <property type="entry name" value="PHTB1_N"/>
    <property type="match status" value="1"/>
</dbReference>
<evidence type="ECO:0000256" key="1">
    <source>
        <dbReference type="SAM" id="Coils"/>
    </source>
</evidence>
<dbReference type="Pfam" id="PF23337">
    <property type="entry name" value="PTHB1_pf"/>
    <property type="match status" value="1"/>
</dbReference>
<dbReference type="Proteomes" id="UP000789524">
    <property type="component" value="Unassembled WGS sequence"/>
</dbReference>
<reference evidence="5" key="1">
    <citation type="submission" date="2021-09" db="EMBL/GenBank/DDBJ databases">
        <authorList>
            <person name="Martin H S."/>
        </authorList>
    </citation>
    <scope>NUCLEOTIDE SEQUENCE</scope>
</reference>
<keyword evidence="1" id="KW-0175">Coiled coil</keyword>
<dbReference type="OrthoDB" id="10262646at2759"/>
<organism evidence="5 6">
    <name type="scientific">Danaus chrysippus</name>
    <name type="common">African queen</name>
    <dbReference type="NCBI Taxonomy" id="151541"/>
    <lineage>
        <taxon>Eukaryota</taxon>
        <taxon>Metazoa</taxon>
        <taxon>Ecdysozoa</taxon>
        <taxon>Arthropoda</taxon>
        <taxon>Hexapoda</taxon>
        <taxon>Insecta</taxon>
        <taxon>Pterygota</taxon>
        <taxon>Neoptera</taxon>
        <taxon>Endopterygota</taxon>
        <taxon>Lepidoptera</taxon>
        <taxon>Glossata</taxon>
        <taxon>Ditrysia</taxon>
        <taxon>Papilionoidea</taxon>
        <taxon>Nymphalidae</taxon>
        <taxon>Danainae</taxon>
        <taxon>Danaini</taxon>
        <taxon>Danaina</taxon>
        <taxon>Danaus</taxon>
        <taxon>Anosia</taxon>
    </lineage>
</organism>
<dbReference type="InterPro" id="IPR055362">
    <property type="entry name" value="PTHB1_pf_dom"/>
</dbReference>
<evidence type="ECO:0000259" key="4">
    <source>
        <dbReference type="Pfam" id="PF23338"/>
    </source>
</evidence>
<feature type="coiled-coil region" evidence="1">
    <location>
        <begin position="82"/>
        <end position="109"/>
    </location>
</feature>
<accession>A0A8J2R8T7</accession>
<dbReference type="InterPro" id="IPR026511">
    <property type="entry name" value="PTHB1"/>
</dbReference>
<evidence type="ECO:0000313" key="5">
    <source>
        <dbReference type="EMBL" id="CAG9585626.1"/>
    </source>
</evidence>
<name>A0A8J2R8T7_9NEOP</name>
<evidence type="ECO:0000259" key="2">
    <source>
        <dbReference type="Pfam" id="PF14727"/>
    </source>
</evidence>
<dbReference type="GO" id="GO:0034464">
    <property type="term" value="C:BBSome"/>
    <property type="evidence" value="ECO:0007669"/>
    <property type="project" value="InterPro"/>
</dbReference>
<feature type="coiled-coil region" evidence="1">
    <location>
        <begin position="347"/>
        <end position="374"/>
    </location>
</feature>
<evidence type="ECO:0000313" key="6">
    <source>
        <dbReference type="Proteomes" id="UP000789524"/>
    </source>
</evidence>